<evidence type="ECO:0000256" key="3">
    <source>
        <dbReference type="ARBA" id="ARBA00022452"/>
    </source>
</evidence>
<gene>
    <name evidence="13" type="ORF">GSY63_09100</name>
</gene>
<evidence type="ECO:0000256" key="9">
    <source>
        <dbReference type="RuleBase" id="RU003357"/>
    </source>
</evidence>
<feature type="signal peptide" evidence="10">
    <location>
        <begin position="1"/>
        <end position="21"/>
    </location>
</feature>
<evidence type="ECO:0000256" key="2">
    <source>
        <dbReference type="ARBA" id="ARBA00022448"/>
    </source>
</evidence>
<feature type="domain" description="TonB-dependent receptor-like beta-barrel" evidence="11">
    <location>
        <begin position="414"/>
        <end position="876"/>
    </location>
</feature>
<dbReference type="Pfam" id="PF13715">
    <property type="entry name" value="CarbopepD_reg_2"/>
    <property type="match status" value="1"/>
</dbReference>
<dbReference type="NCBIfam" id="TIGR04056">
    <property type="entry name" value="OMP_RagA_SusC"/>
    <property type="match status" value="1"/>
</dbReference>
<dbReference type="Gene3D" id="2.170.130.10">
    <property type="entry name" value="TonB-dependent receptor, plug domain"/>
    <property type="match status" value="1"/>
</dbReference>
<evidence type="ECO:0000256" key="4">
    <source>
        <dbReference type="ARBA" id="ARBA00022692"/>
    </source>
</evidence>
<feature type="chain" id="PRO_5037386136" evidence="10">
    <location>
        <begin position="22"/>
        <end position="1017"/>
    </location>
</feature>
<proteinExistence type="inferred from homology"/>
<dbReference type="AlphaFoldDB" id="A0A965ZGV9"/>
<evidence type="ECO:0000256" key="7">
    <source>
        <dbReference type="ARBA" id="ARBA00023237"/>
    </source>
</evidence>
<dbReference type="SUPFAM" id="SSF49464">
    <property type="entry name" value="Carboxypeptidase regulatory domain-like"/>
    <property type="match status" value="1"/>
</dbReference>
<evidence type="ECO:0000256" key="6">
    <source>
        <dbReference type="ARBA" id="ARBA00023136"/>
    </source>
</evidence>
<dbReference type="EMBL" id="WWEO01000041">
    <property type="protein sequence ID" value="NCD69511.1"/>
    <property type="molecule type" value="Genomic_DNA"/>
</dbReference>
<accession>A0A965ZGV9</accession>
<dbReference type="GO" id="GO:0009279">
    <property type="term" value="C:cell outer membrane"/>
    <property type="evidence" value="ECO:0007669"/>
    <property type="project" value="UniProtKB-SubCell"/>
</dbReference>
<evidence type="ECO:0000259" key="12">
    <source>
        <dbReference type="Pfam" id="PF07715"/>
    </source>
</evidence>
<evidence type="ECO:0000256" key="5">
    <source>
        <dbReference type="ARBA" id="ARBA00023077"/>
    </source>
</evidence>
<organism evidence="13 14">
    <name type="scientific">Mucilaginibacter agri</name>
    <dbReference type="NCBI Taxonomy" id="2695265"/>
    <lineage>
        <taxon>Bacteria</taxon>
        <taxon>Pseudomonadati</taxon>
        <taxon>Bacteroidota</taxon>
        <taxon>Sphingobacteriia</taxon>
        <taxon>Sphingobacteriales</taxon>
        <taxon>Sphingobacteriaceae</taxon>
        <taxon>Mucilaginibacter</taxon>
    </lineage>
</organism>
<dbReference type="PROSITE" id="PS52016">
    <property type="entry name" value="TONB_DEPENDENT_REC_3"/>
    <property type="match status" value="1"/>
</dbReference>
<keyword evidence="4 8" id="KW-0812">Transmembrane</keyword>
<dbReference type="InterPro" id="IPR023997">
    <property type="entry name" value="TonB-dep_OMP_SusC/RagA_CS"/>
</dbReference>
<reference evidence="13" key="2">
    <citation type="submission" date="2020-10" db="EMBL/GenBank/DDBJ databases">
        <title>Mucilaginibacter sp. nov., isolated from soil.</title>
        <authorList>
            <person name="Jeon C.O."/>
        </authorList>
    </citation>
    <scope>NUCLEOTIDE SEQUENCE</scope>
    <source>
        <strain evidence="13">R11</strain>
    </source>
</reference>
<dbReference type="Gene3D" id="2.40.170.20">
    <property type="entry name" value="TonB-dependent receptor, beta-barrel domain"/>
    <property type="match status" value="1"/>
</dbReference>
<evidence type="ECO:0000256" key="8">
    <source>
        <dbReference type="PROSITE-ProRule" id="PRU01360"/>
    </source>
</evidence>
<name>A0A965ZGV9_9SPHI</name>
<dbReference type="Gene3D" id="2.60.40.1120">
    <property type="entry name" value="Carboxypeptidase-like, regulatory domain"/>
    <property type="match status" value="1"/>
</dbReference>
<dbReference type="Proteomes" id="UP000638732">
    <property type="component" value="Unassembled WGS sequence"/>
</dbReference>
<keyword evidence="7 8" id="KW-0998">Cell outer membrane</keyword>
<keyword evidence="10" id="KW-0732">Signal</keyword>
<dbReference type="Pfam" id="PF07715">
    <property type="entry name" value="Plug"/>
    <property type="match status" value="1"/>
</dbReference>
<dbReference type="InterPro" id="IPR037066">
    <property type="entry name" value="Plug_dom_sf"/>
</dbReference>
<dbReference type="InterPro" id="IPR023996">
    <property type="entry name" value="TonB-dep_OMP_SusC/RagA"/>
</dbReference>
<dbReference type="NCBIfam" id="TIGR04057">
    <property type="entry name" value="SusC_RagA_signa"/>
    <property type="match status" value="1"/>
</dbReference>
<keyword evidence="5 9" id="KW-0798">TonB box</keyword>
<dbReference type="InterPro" id="IPR036942">
    <property type="entry name" value="Beta-barrel_TonB_sf"/>
</dbReference>
<dbReference type="SUPFAM" id="SSF56935">
    <property type="entry name" value="Porins"/>
    <property type="match status" value="1"/>
</dbReference>
<dbReference type="RefSeq" id="WP_166585478.1">
    <property type="nucleotide sequence ID" value="NZ_WWEO01000041.1"/>
</dbReference>
<keyword evidence="14" id="KW-1185">Reference proteome</keyword>
<dbReference type="Pfam" id="PF00593">
    <property type="entry name" value="TonB_dep_Rec_b-barrel"/>
    <property type="match status" value="1"/>
</dbReference>
<evidence type="ECO:0000259" key="11">
    <source>
        <dbReference type="Pfam" id="PF00593"/>
    </source>
</evidence>
<evidence type="ECO:0000313" key="14">
    <source>
        <dbReference type="Proteomes" id="UP000638732"/>
    </source>
</evidence>
<keyword evidence="6 8" id="KW-0472">Membrane</keyword>
<dbReference type="InterPro" id="IPR000531">
    <property type="entry name" value="Beta-barrel_TonB"/>
</dbReference>
<comment type="caution">
    <text evidence="13">The sequence shown here is derived from an EMBL/GenBank/DDBJ whole genome shotgun (WGS) entry which is preliminary data.</text>
</comment>
<dbReference type="InterPro" id="IPR039426">
    <property type="entry name" value="TonB-dep_rcpt-like"/>
</dbReference>
<keyword evidence="2 8" id="KW-0813">Transport</keyword>
<sequence>MKKNLLILLFLSMLALTNAFAQGKKVSGKVLSADDGLPLPGVSVKIQGTQKGVLTDGDGGYSLSLTSGQVVTFSYIGFVSQSVTFNGNTIAVIKLKADSKALAEVVVTDGYTTQSKKSYAGSTVTVKGAENENKPFSTPLGALQGEVAGLNISSSSGQPGANVQVRLRGVGSIGADSNPLYVIDGMIINAGDLSRNSTTSNVLAGINENDIETIQVLKDAAATSVYGSRGSNGVIVITTKKGKAGKTVVRVDAEAGASSNLKVPESGRPVTGDEYRNLIIQGMTNAGKTQADINTYLANGFNGASNNWYDLVTKNGTQQQYNVSINGGNENTRIFSSAGYFKQEATTIGSNLTRFTGLLNIDHNISKRISLNAGINFSNVNQNTPSNGGAFANPILAAYFLRPFQLAYNADGTLNTSRSGNTNFGSVFNPLYTAANDVKNLSQTRILTNATLKWNIWDQLRYTGYGSIDYDVLEEHQFWNPIMGDGFSTGGRGYDYYTRYFNWLTRHQLDYRYNVPGIEDFYVNATVGYEAQRSQQYYINASGTGYPLTQPLLTSLANSSTPTAASSAFSNYTFDSFYSLLSANYKNKYAITGSFRRDGSSRFGTNNRFGNFWSVGGVWNVDEENFFKQQNALSSLKLRGSIGTTGNASLSVSSNPNYLARPTAGYGNNYNGGTGQNFNTIGNPDLTWESQTKFDVGADFGFFKDRLGFVVDYYRNTINQLIQQVPIARETGFTVINENVGSMLNKGLEFAVKGVPIKSKDFTWSTNFNISFNHNKVTELANHLPYVASAGPSSNSNIYVKEGYDIQTWYTRLYAGVDPANGNALWYTDGTKTATTTSYAAAARVQYKQADPKYFGGFNNTFNVYGVTLSADFYYNFGNYIQDAWASYLTDGVYYGTYGKYASNLRAWTTPGQVTDVPKYIAGGTNGGQSASFSSRFLYKGDFIRLKNLVVGYDFKNFDVVKKLGISKLYLYGRGTNLWTKTYDKNLPFDPEVGFTGQSNLEVPQIRTFTIGLNVGL</sequence>
<reference evidence="13" key="1">
    <citation type="submission" date="2020-01" db="EMBL/GenBank/DDBJ databases">
        <authorList>
            <person name="Seo Y.L."/>
        </authorList>
    </citation>
    <scope>NUCLEOTIDE SEQUENCE</scope>
    <source>
        <strain evidence="13">R11</strain>
    </source>
</reference>
<evidence type="ECO:0000313" key="13">
    <source>
        <dbReference type="EMBL" id="NCD69511.1"/>
    </source>
</evidence>
<dbReference type="InterPro" id="IPR008969">
    <property type="entry name" value="CarboxyPept-like_regulatory"/>
</dbReference>
<comment type="subcellular location">
    <subcellularLocation>
        <location evidence="1 8">Cell outer membrane</location>
        <topology evidence="1 8">Multi-pass membrane protein</topology>
    </subcellularLocation>
</comment>
<feature type="domain" description="TonB-dependent receptor plug" evidence="12">
    <location>
        <begin position="116"/>
        <end position="234"/>
    </location>
</feature>
<keyword evidence="3 8" id="KW-1134">Transmembrane beta strand</keyword>
<protein>
    <submittedName>
        <fullName evidence="13">SusC/RagA family TonB-linked outer membrane protein</fullName>
    </submittedName>
</protein>
<evidence type="ECO:0000256" key="1">
    <source>
        <dbReference type="ARBA" id="ARBA00004571"/>
    </source>
</evidence>
<comment type="similarity">
    <text evidence="8 9">Belongs to the TonB-dependent receptor family.</text>
</comment>
<dbReference type="InterPro" id="IPR012910">
    <property type="entry name" value="Plug_dom"/>
</dbReference>
<evidence type="ECO:0000256" key="10">
    <source>
        <dbReference type="SAM" id="SignalP"/>
    </source>
</evidence>